<dbReference type="EMBL" id="JACOFU010000006">
    <property type="protein sequence ID" value="MBC3832700.1"/>
    <property type="molecule type" value="Genomic_DNA"/>
</dbReference>
<protein>
    <submittedName>
        <fullName evidence="1">Uncharacterized protein</fullName>
    </submittedName>
</protein>
<dbReference type="Proteomes" id="UP000643610">
    <property type="component" value="Unassembled WGS sequence"/>
</dbReference>
<proteinExistence type="predicted"/>
<keyword evidence="2" id="KW-1185">Reference proteome</keyword>
<accession>A0ABR6XT85</accession>
<organism evidence="1 2">
    <name type="scientific">Undibacterium amnicola</name>
    <dbReference type="NCBI Taxonomy" id="1834038"/>
    <lineage>
        <taxon>Bacteria</taxon>
        <taxon>Pseudomonadati</taxon>
        <taxon>Pseudomonadota</taxon>
        <taxon>Betaproteobacteria</taxon>
        <taxon>Burkholderiales</taxon>
        <taxon>Oxalobacteraceae</taxon>
        <taxon>Undibacterium</taxon>
    </lineage>
</organism>
<comment type="caution">
    <text evidence="1">The sequence shown here is derived from an EMBL/GenBank/DDBJ whole genome shotgun (WGS) entry which is preliminary data.</text>
</comment>
<sequence length="59" mass="7000">MRYSQFDGVELSWIVGNLLLWLVLDTPYCLIEFEQFFLLSFAHLDKTCLENDIRIAFVI</sequence>
<evidence type="ECO:0000313" key="2">
    <source>
        <dbReference type="Proteomes" id="UP000643610"/>
    </source>
</evidence>
<gene>
    <name evidence="1" type="ORF">H8K33_14420</name>
</gene>
<name>A0ABR6XT85_9BURK</name>
<reference evidence="1 2" key="1">
    <citation type="submission" date="2020-08" db="EMBL/GenBank/DDBJ databases">
        <title>Novel species isolated from subtropical streams in China.</title>
        <authorList>
            <person name="Lu H."/>
        </authorList>
    </citation>
    <scope>NUCLEOTIDE SEQUENCE [LARGE SCALE GENOMIC DNA]</scope>
    <source>
        <strain evidence="1 2">KCTC 52442</strain>
    </source>
</reference>
<dbReference type="RefSeq" id="WP_186891751.1">
    <property type="nucleotide sequence ID" value="NZ_JBHRSY010000002.1"/>
</dbReference>
<evidence type="ECO:0000313" key="1">
    <source>
        <dbReference type="EMBL" id="MBC3832700.1"/>
    </source>
</evidence>